<dbReference type="EMBL" id="FR824050">
    <property type="protein sequence ID" value="CCA14644.1"/>
    <property type="molecule type" value="Genomic_DNA"/>
</dbReference>
<proteinExistence type="predicted"/>
<protein>
    <submittedName>
        <fullName evidence="1">AlNc14C5G705 protein</fullName>
    </submittedName>
</protein>
<accession>F0W0S0</accession>
<organism evidence="1">
    <name type="scientific">Albugo laibachii Nc14</name>
    <dbReference type="NCBI Taxonomy" id="890382"/>
    <lineage>
        <taxon>Eukaryota</taxon>
        <taxon>Sar</taxon>
        <taxon>Stramenopiles</taxon>
        <taxon>Oomycota</taxon>
        <taxon>Peronosporomycetes</taxon>
        <taxon>Albuginales</taxon>
        <taxon>Albuginaceae</taxon>
        <taxon>Albugo</taxon>
    </lineage>
</organism>
<dbReference type="AlphaFoldDB" id="F0W0S0"/>
<reference evidence="1" key="2">
    <citation type="submission" date="2011-02" db="EMBL/GenBank/DDBJ databases">
        <authorList>
            <person name="MacLean D."/>
        </authorList>
    </citation>
    <scope>NUCLEOTIDE SEQUENCE</scope>
</reference>
<gene>
    <name evidence="1" type="primary">AlNc14C5G705</name>
    <name evidence="1" type="ORF">ALNC14_007870</name>
</gene>
<reference evidence="1" key="1">
    <citation type="journal article" date="2011" name="PLoS Biol.">
        <title>Gene gain and loss during evolution of obligate parasitism in the white rust pathogen of Arabidopsis thaliana.</title>
        <authorList>
            <person name="Kemen E."/>
            <person name="Gardiner A."/>
            <person name="Schultz-Larsen T."/>
            <person name="Kemen A.C."/>
            <person name="Balmuth A.L."/>
            <person name="Robert-Seilaniantz A."/>
            <person name="Bailey K."/>
            <person name="Holub E."/>
            <person name="Studholme D.J."/>
            <person name="Maclean D."/>
            <person name="Jones J.D."/>
        </authorList>
    </citation>
    <scope>NUCLEOTIDE SEQUENCE</scope>
</reference>
<name>F0W0S0_9STRA</name>
<dbReference type="HOGENOM" id="CLU_640005_0_0_1"/>
<sequence length="429" mass="48380">MAMEQFRAREIHRIERNLCYLPDCVLLLCCVLFQRRCFGFLAVALIGYEYAHTCICTFCNNRLIPILYQSHSHEYGNSLADTGGDIRHDVFERMMTTLKKPNNVKEINMLSVEILLKFQVEYGFQRVARTLEAFVDNANNPHETGEHAWWSQRIKGSSMDSDQPTCDPVLATSLVYYLNRLVQREGCTVFQRLAACSDYVVSRIVILLLGIMSRPISHKANELECTTSFDHIVEGCVCCLAALNQICLEITSASRSSLVNVVTLCEIMVLLTSYGYPKLEIARKMSTRAIGQLVDQLGVLERDPLSIQARICCCRAVLYAIKHAKELALSLIFRIVVRGFLSALETTDQDPKVKDIMLQVLYAALAKAQPDFRIGDVGPTIRTIHNVISRRLDRSANGQMYGIMTSILKLLHSSAKCNEYLDGDQASFK</sequence>
<evidence type="ECO:0000313" key="1">
    <source>
        <dbReference type="EMBL" id="CCA14644.1"/>
    </source>
</evidence>